<comment type="pathway">
    <text evidence="1">Amino-acid biosynthesis; L-asparagine biosynthesis; L-asparagine from L-aspartate (L-Gln route): step 1/1.</text>
</comment>
<comment type="caution">
    <text evidence="9">The sequence shown here is derived from an EMBL/GenBank/DDBJ whole genome shotgun (WGS) entry which is preliminary data.</text>
</comment>
<dbReference type="PANTHER" id="PTHR43284:SF1">
    <property type="entry name" value="ASPARAGINE SYNTHETASE"/>
    <property type="match status" value="1"/>
</dbReference>
<dbReference type="PANTHER" id="PTHR43284">
    <property type="entry name" value="ASPARAGINE SYNTHETASE (GLUTAMINE-HYDROLYZING)"/>
    <property type="match status" value="1"/>
</dbReference>
<dbReference type="InterPro" id="IPR006426">
    <property type="entry name" value="Asn_synth_AEB"/>
</dbReference>
<dbReference type="InterPro" id="IPR029055">
    <property type="entry name" value="Ntn_hydrolases_N"/>
</dbReference>
<dbReference type="RefSeq" id="WP_213484998.1">
    <property type="nucleotide sequence ID" value="NZ_CAJRAY010000068.1"/>
</dbReference>
<dbReference type="EC" id="6.3.5.4" evidence="3"/>
<evidence type="ECO:0000313" key="9">
    <source>
        <dbReference type="EMBL" id="CAG5089626.1"/>
    </source>
</evidence>
<feature type="domain" description="Glutamine amidotransferase type-2" evidence="8">
    <location>
        <begin position="2"/>
        <end position="220"/>
    </location>
</feature>
<dbReference type="GO" id="GO:0004066">
    <property type="term" value="F:asparagine synthase (glutamine-hydrolyzing) activity"/>
    <property type="evidence" value="ECO:0007669"/>
    <property type="project" value="UniProtKB-EC"/>
</dbReference>
<proteinExistence type="inferred from homology"/>
<reference evidence="9 10" key="1">
    <citation type="submission" date="2021-04" db="EMBL/GenBank/DDBJ databases">
        <authorList>
            <person name="Rakotoarivonina H."/>
        </authorList>
    </citation>
    <scope>NUCLEOTIDE SEQUENCE [LARGE SCALE GENOMIC DNA]</scope>
    <source>
        <strain evidence="9 10">XE</strain>
    </source>
</reference>
<keyword evidence="6" id="KW-0061">Asparagine biosynthesis</keyword>
<keyword evidence="6" id="KW-0028">Amino-acid biosynthesis</keyword>
<dbReference type="SUPFAM" id="SSF56235">
    <property type="entry name" value="N-terminal nucleophile aminohydrolases (Ntn hydrolases)"/>
    <property type="match status" value="1"/>
</dbReference>
<dbReference type="EMBL" id="CAJRAY010000068">
    <property type="protein sequence ID" value="CAG5089626.1"/>
    <property type="molecule type" value="Genomic_DNA"/>
</dbReference>
<keyword evidence="10" id="KW-1185">Reference proteome</keyword>
<evidence type="ECO:0000256" key="5">
    <source>
        <dbReference type="ARBA" id="ARBA00022840"/>
    </source>
</evidence>
<sequence length="620" mass="69137">MSAIVVLRDEEPIDQAEQEQFVLKGLEAMSGRASGEIRIVRGDRHAVLGQSKSRALAGIGWSGSGLARQQAGENAVLLAVSGFIDNADEIGGKLGIDRDACEASVARLLLGAYLANGPSFAEQVGGAFAIAVFDGRTGELHLVRDRLGIEPLYYWHSARFGRIAAASEPKAILQDPRFPRVFDESAILDLMNSTSRIPGTTVYKYLAEVRPGEIVTFRDGRIWRRRYWTLPERAGAPAGEKAAAEQIAALLDDAVRRRLHDVGRAQAFLLSGGLDSSVICAAARHTAGKEAELQTFSFSYAGEDTDFRPDALHHSLDGPYVEIMRDHIGSRHETIVIEPGDVRAALEDTVRARDLPGVGDLDITLLHLYRRIRETGREEVFSGEGADDLFGGFPWIAAEAQSPGHTFPWLKGTGAANFLHPELRARCDLDEQLRQRWKAAESEMPGLRDEDPLQRHMDYVFYMQLTRFLPFLLDRADRMSAAAGLRVQLPFLDHRLVEFAWNLPYNIKRTGSAEKGILRKAYEHRLPYEVAWRKKSGFAVMRNRPFTSAVLQYLREAANDQNSVLPQIADIEYLRTFMTRSEWSDGTFDAPPILPRLVMLDMWTRLYGVKFESSHAVHAG</sequence>
<keyword evidence="9" id="KW-0436">Ligase</keyword>
<evidence type="ECO:0000313" key="10">
    <source>
        <dbReference type="Proteomes" id="UP000681526"/>
    </source>
</evidence>
<evidence type="ECO:0000259" key="8">
    <source>
        <dbReference type="PROSITE" id="PS51278"/>
    </source>
</evidence>
<organism evidence="9 10">
    <name type="scientific">Thermobacillus xylanilyticus</name>
    <dbReference type="NCBI Taxonomy" id="76633"/>
    <lineage>
        <taxon>Bacteria</taxon>
        <taxon>Bacillati</taxon>
        <taxon>Bacillota</taxon>
        <taxon>Bacilli</taxon>
        <taxon>Bacillales</taxon>
        <taxon>Paenibacillaceae</taxon>
        <taxon>Thermobacillus</taxon>
    </lineage>
</organism>
<keyword evidence="5" id="KW-0067">ATP-binding</keyword>
<comment type="catalytic activity">
    <reaction evidence="7">
        <text>L-aspartate + L-glutamine + ATP + H2O = L-asparagine + L-glutamate + AMP + diphosphate + H(+)</text>
        <dbReference type="Rhea" id="RHEA:12228"/>
        <dbReference type="ChEBI" id="CHEBI:15377"/>
        <dbReference type="ChEBI" id="CHEBI:15378"/>
        <dbReference type="ChEBI" id="CHEBI:29985"/>
        <dbReference type="ChEBI" id="CHEBI:29991"/>
        <dbReference type="ChEBI" id="CHEBI:30616"/>
        <dbReference type="ChEBI" id="CHEBI:33019"/>
        <dbReference type="ChEBI" id="CHEBI:58048"/>
        <dbReference type="ChEBI" id="CHEBI:58359"/>
        <dbReference type="ChEBI" id="CHEBI:456215"/>
        <dbReference type="EC" id="6.3.5.4"/>
    </reaction>
</comment>
<accession>A0ABM8V678</accession>
<dbReference type="Pfam" id="PF00733">
    <property type="entry name" value="Asn_synthase"/>
    <property type="match status" value="1"/>
</dbReference>
<evidence type="ECO:0000256" key="7">
    <source>
        <dbReference type="ARBA" id="ARBA00048741"/>
    </source>
</evidence>
<dbReference type="CDD" id="cd01991">
    <property type="entry name" value="Asn_synthase_B_C"/>
    <property type="match status" value="1"/>
</dbReference>
<dbReference type="Proteomes" id="UP000681526">
    <property type="component" value="Unassembled WGS sequence"/>
</dbReference>
<dbReference type="SUPFAM" id="SSF52402">
    <property type="entry name" value="Adenine nucleotide alpha hydrolases-like"/>
    <property type="match status" value="1"/>
</dbReference>
<evidence type="ECO:0000256" key="1">
    <source>
        <dbReference type="ARBA" id="ARBA00005187"/>
    </source>
</evidence>
<dbReference type="PROSITE" id="PS51278">
    <property type="entry name" value="GATASE_TYPE_2"/>
    <property type="match status" value="1"/>
</dbReference>
<comment type="similarity">
    <text evidence="2">Belongs to the asparagine synthetase family.</text>
</comment>
<dbReference type="Gene3D" id="3.60.20.10">
    <property type="entry name" value="Glutamine Phosphoribosylpyrophosphate, subunit 1, domain 1"/>
    <property type="match status" value="1"/>
</dbReference>
<keyword evidence="4" id="KW-0547">Nucleotide-binding</keyword>
<name>A0ABM8V678_THEXY</name>
<dbReference type="InterPro" id="IPR051786">
    <property type="entry name" value="ASN_synthetase/amidase"/>
</dbReference>
<protein>
    <recommendedName>
        <fullName evidence="3">asparagine synthase (glutamine-hydrolyzing)</fullName>
        <ecNumber evidence="3">6.3.5.4</ecNumber>
    </recommendedName>
</protein>
<dbReference type="InterPro" id="IPR001962">
    <property type="entry name" value="Asn_synthase"/>
</dbReference>
<evidence type="ECO:0000256" key="4">
    <source>
        <dbReference type="ARBA" id="ARBA00022741"/>
    </source>
</evidence>
<dbReference type="InterPro" id="IPR014729">
    <property type="entry name" value="Rossmann-like_a/b/a_fold"/>
</dbReference>
<dbReference type="InterPro" id="IPR017932">
    <property type="entry name" value="GATase_2_dom"/>
</dbReference>
<dbReference type="PIRSF" id="PIRSF001589">
    <property type="entry name" value="Asn_synthetase_glu-h"/>
    <property type="match status" value="1"/>
</dbReference>
<evidence type="ECO:0000256" key="3">
    <source>
        <dbReference type="ARBA" id="ARBA00012737"/>
    </source>
</evidence>
<dbReference type="Gene3D" id="3.40.50.620">
    <property type="entry name" value="HUPs"/>
    <property type="match status" value="1"/>
</dbReference>
<gene>
    <name evidence="9" type="primary">TXXE 2351-asnO</name>
    <name evidence="9" type="ORF">TXXE_13245</name>
</gene>
<evidence type="ECO:0000256" key="2">
    <source>
        <dbReference type="ARBA" id="ARBA00005752"/>
    </source>
</evidence>
<evidence type="ECO:0000256" key="6">
    <source>
        <dbReference type="ARBA" id="ARBA00022888"/>
    </source>
</evidence>
<dbReference type="Pfam" id="PF13537">
    <property type="entry name" value="GATase_7"/>
    <property type="match status" value="1"/>
</dbReference>